<feature type="domain" description="Xylanolytic transcriptional activator regulatory" evidence="7">
    <location>
        <begin position="137"/>
        <end position="323"/>
    </location>
</feature>
<proteinExistence type="predicted"/>
<evidence type="ECO:0000256" key="3">
    <source>
        <dbReference type="ARBA" id="ARBA00023015"/>
    </source>
</evidence>
<name>A0AAN7T2A2_9EURO</name>
<feature type="region of interest" description="Disordered" evidence="6">
    <location>
        <begin position="68"/>
        <end position="98"/>
    </location>
</feature>
<organism evidence="8 9">
    <name type="scientific">Lithohypha guttulata</name>
    <dbReference type="NCBI Taxonomy" id="1690604"/>
    <lineage>
        <taxon>Eukaryota</taxon>
        <taxon>Fungi</taxon>
        <taxon>Dikarya</taxon>
        <taxon>Ascomycota</taxon>
        <taxon>Pezizomycotina</taxon>
        <taxon>Eurotiomycetes</taxon>
        <taxon>Chaetothyriomycetidae</taxon>
        <taxon>Chaetothyriales</taxon>
        <taxon>Trichomeriaceae</taxon>
        <taxon>Lithohypha</taxon>
    </lineage>
</organism>
<evidence type="ECO:0000259" key="7">
    <source>
        <dbReference type="Pfam" id="PF04082"/>
    </source>
</evidence>
<reference evidence="8 9" key="1">
    <citation type="submission" date="2023-08" db="EMBL/GenBank/DDBJ databases">
        <title>Black Yeasts Isolated from many extreme environments.</title>
        <authorList>
            <person name="Coleine C."/>
            <person name="Stajich J.E."/>
            <person name="Selbmann L."/>
        </authorList>
    </citation>
    <scope>NUCLEOTIDE SEQUENCE [LARGE SCALE GENOMIC DNA]</scope>
    <source>
        <strain evidence="8 9">CCFEE 5910</strain>
    </source>
</reference>
<dbReference type="PANTHER" id="PTHR47338:SF11">
    <property type="entry name" value="ZN(II)2CYS6 TRANSCRIPTION FACTOR (EUROFUNG)"/>
    <property type="match status" value="1"/>
</dbReference>
<dbReference type="GO" id="GO:0006351">
    <property type="term" value="P:DNA-templated transcription"/>
    <property type="evidence" value="ECO:0007669"/>
    <property type="project" value="InterPro"/>
</dbReference>
<keyword evidence="5" id="KW-0539">Nucleus</keyword>
<evidence type="ECO:0000256" key="5">
    <source>
        <dbReference type="ARBA" id="ARBA00023242"/>
    </source>
</evidence>
<evidence type="ECO:0000256" key="2">
    <source>
        <dbReference type="ARBA" id="ARBA00022723"/>
    </source>
</evidence>
<feature type="region of interest" description="Disordered" evidence="6">
    <location>
        <begin position="1"/>
        <end position="32"/>
    </location>
</feature>
<evidence type="ECO:0000256" key="6">
    <source>
        <dbReference type="SAM" id="MobiDB-lite"/>
    </source>
</evidence>
<keyword evidence="4" id="KW-0804">Transcription</keyword>
<sequence length="627" mass="72136">MGYDQSRQGHRSPKLHTSTNSPGGMHANSPKDYFYSRKSSLALTEASTPTDVAHQISSKLAEVTNEVSSPIMSENHVSDAPTPSKRQRVNTEAPHDGRKVTSFDAASSATRNEIYTEGFAPHTDPVLANDRLTRHYLNAFMEHVNTSTFEIFPPERFMGWALNHSPKSLCDRLVLYAMMAFGTIHSTDRDRASHRMVYKEIVYRELDQVESRYCLQTVHILHFLAFAEFADGNPKAFSLFARCVGAMAVMQLNIEQSSQQEETPYGFSPTVYAECRRRTYYAISCTDTFSCISKGDPKMLQNSDIFLRLPCARQLYEEDRIPELPVFDQDYVIPKSVTQQDYFVMGDMVWLLQIATICSEIQLNVWRHQQCIKVGRRYVLDRSTRQKLKEKLDWWSDAYEDAMRAKESRSDKESDKHLNNRYDSDRSRKFAGLDVLYHYAHMELNRRVHHGDLSEREIMSHARSANVHAVELLKLAQQIQQRDGYNVRDHTIVTRGVLTGYAIHTAIDIVTAAGKTVDILEPASKIMSLMYSSSQLLEQLTNWWISARQQHAFVKERIQLVWQKAQVALSEQRPYFYCSHPMVQVVDTDFDLIYGTNRKQYLRAAYSITTTLSDFEVYNINTAMKKV</sequence>
<dbReference type="GO" id="GO:0003677">
    <property type="term" value="F:DNA binding"/>
    <property type="evidence" value="ECO:0007669"/>
    <property type="project" value="InterPro"/>
</dbReference>
<dbReference type="GO" id="GO:0005634">
    <property type="term" value="C:nucleus"/>
    <property type="evidence" value="ECO:0007669"/>
    <property type="project" value="UniProtKB-SubCell"/>
</dbReference>
<evidence type="ECO:0000256" key="4">
    <source>
        <dbReference type="ARBA" id="ARBA00023163"/>
    </source>
</evidence>
<dbReference type="Proteomes" id="UP001309876">
    <property type="component" value="Unassembled WGS sequence"/>
</dbReference>
<dbReference type="InterPro" id="IPR007219">
    <property type="entry name" value="XnlR_reg_dom"/>
</dbReference>
<dbReference type="GO" id="GO:0000981">
    <property type="term" value="F:DNA-binding transcription factor activity, RNA polymerase II-specific"/>
    <property type="evidence" value="ECO:0007669"/>
    <property type="project" value="InterPro"/>
</dbReference>
<dbReference type="AlphaFoldDB" id="A0AAN7T2A2"/>
<evidence type="ECO:0000313" key="8">
    <source>
        <dbReference type="EMBL" id="KAK5088131.1"/>
    </source>
</evidence>
<dbReference type="PANTHER" id="PTHR47338">
    <property type="entry name" value="ZN(II)2CYS6 TRANSCRIPTION FACTOR (EUROFUNG)-RELATED"/>
    <property type="match status" value="1"/>
</dbReference>
<dbReference type="Pfam" id="PF04082">
    <property type="entry name" value="Fungal_trans"/>
    <property type="match status" value="1"/>
</dbReference>
<comment type="subcellular location">
    <subcellularLocation>
        <location evidence="1">Nucleus</location>
    </subcellularLocation>
</comment>
<dbReference type="EMBL" id="JAVRRJ010000002">
    <property type="protein sequence ID" value="KAK5088131.1"/>
    <property type="molecule type" value="Genomic_DNA"/>
</dbReference>
<gene>
    <name evidence="8" type="ORF">LTR05_002348</name>
</gene>
<dbReference type="InterPro" id="IPR050815">
    <property type="entry name" value="TF_fung"/>
</dbReference>
<comment type="caution">
    <text evidence="8">The sequence shown here is derived from an EMBL/GenBank/DDBJ whole genome shotgun (WGS) entry which is preliminary data.</text>
</comment>
<protein>
    <recommendedName>
        <fullName evidence="7">Xylanolytic transcriptional activator regulatory domain-containing protein</fullName>
    </recommendedName>
</protein>
<dbReference type="GO" id="GO:0008270">
    <property type="term" value="F:zinc ion binding"/>
    <property type="evidence" value="ECO:0007669"/>
    <property type="project" value="InterPro"/>
</dbReference>
<keyword evidence="2" id="KW-0479">Metal-binding</keyword>
<keyword evidence="3" id="KW-0805">Transcription regulation</keyword>
<evidence type="ECO:0000256" key="1">
    <source>
        <dbReference type="ARBA" id="ARBA00004123"/>
    </source>
</evidence>
<dbReference type="CDD" id="cd12148">
    <property type="entry name" value="fungal_TF_MHR"/>
    <property type="match status" value="1"/>
</dbReference>
<keyword evidence="9" id="KW-1185">Reference proteome</keyword>
<accession>A0AAN7T2A2</accession>
<evidence type="ECO:0000313" key="9">
    <source>
        <dbReference type="Proteomes" id="UP001309876"/>
    </source>
</evidence>